<dbReference type="AlphaFoldDB" id="A0A1R3L4S3"/>
<dbReference type="GO" id="GO:0010073">
    <property type="term" value="P:meristem maintenance"/>
    <property type="evidence" value="ECO:0007669"/>
    <property type="project" value="InterPro"/>
</dbReference>
<accession>A0A1R3L4S3</accession>
<keyword evidence="2" id="KW-1185">Reference proteome</keyword>
<dbReference type="OrthoDB" id="1750608at2759"/>
<dbReference type="PANTHER" id="PTHR46033:SF17">
    <property type="entry name" value="AMINOTRANSFERASE-LIKE PLANT MOBILE DOMAIN-CONTAINING PROTEIN"/>
    <property type="match status" value="1"/>
</dbReference>
<gene>
    <name evidence="1" type="ORF">COLO4_00098</name>
</gene>
<reference evidence="2" key="1">
    <citation type="submission" date="2013-09" db="EMBL/GenBank/DDBJ databases">
        <title>Corchorus olitorius genome sequencing.</title>
        <authorList>
            <person name="Alam M."/>
            <person name="Haque M.S."/>
            <person name="Islam M.S."/>
            <person name="Emdad E.M."/>
            <person name="Islam M.M."/>
            <person name="Ahmed B."/>
            <person name="Halim A."/>
            <person name="Hossen Q.M.M."/>
            <person name="Hossain M.Z."/>
            <person name="Ahmed R."/>
            <person name="Khan M.M."/>
            <person name="Islam R."/>
            <person name="Rashid M.M."/>
            <person name="Khan S.A."/>
            <person name="Rahman M.S."/>
            <person name="Alam M."/>
            <person name="Yahiya A.S."/>
            <person name="Khan M.S."/>
            <person name="Azam M.S."/>
            <person name="Haque T."/>
            <person name="Lashkar M.Z.H."/>
            <person name="Akhand A.I."/>
            <person name="Morshed G."/>
            <person name="Roy S."/>
            <person name="Uddin K.S."/>
            <person name="Rabeya T."/>
            <person name="Hossain A.S."/>
            <person name="Chowdhury A."/>
            <person name="Snigdha A.R."/>
            <person name="Mortoza M.S."/>
            <person name="Matin S.A."/>
            <person name="Hoque S.M.E."/>
            <person name="Islam M.K."/>
            <person name="Roy D.K."/>
            <person name="Haider R."/>
            <person name="Moosa M.M."/>
            <person name="Elias S.M."/>
            <person name="Hasan A.M."/>
            <person name="Jahan S."/>
            <person name="Shafiuddin M."/>
            <person name="Mahmood N."/>
            <person name="Shommy N.S."/>
        </authorList>
    </citation>
    <scope>NUCLEOTIDE SEQUENCE [LARGE SCALE GENOMIC DNA]</scope>
    <source>
        <strain evidence="2">cv. O-4</strain>
    </source>
</reference>
<organism evidence="1 2">
    <name type="scientific">Corchorus olitorius</name>
    <dbReference type="NCBI Taxonomy" id="93759"/>
    <lineage>
        <taxon>Eukaryota</taxon>
        <taxon>Viridiplantae</taxon>
        <taxon>Streptophyta</taxon>
        <taxon>Embryophyta</taxon>
        <taxon>Tracheophyta</taxon>
        <taxon>Spermatophyta</taxon>
        <taxon>Magnoliopsida</taxon>
        <taxon>eudicotyledons</taxon>
        <taxon>Gunneridae</taxon>
        <taxon>Pentapetalae</taxon>
        <taxon>rosids</taxon>
        <taxon>malvids</taxon>
        <taxon>Malvales</taxon>
        <taxon>Malvaceae</taxon>
        <taxon>Grewioideae</taxon>
        <taxon>Apeibeae</taxon>
        <taxon>Corchorus</taxon>
    </lineage>
</organism>
<proteinExistence type="predicted"/>
<name>A0A1R3L4S3_9ROSI</name>
<sequence length="445" mass="51356">MCATCAQSILVWMSHCNALAKEQQFFCGTTSTNCNILNFLKDRYACGATVLVTLHHSLENYKRDGITLAGNLHFLMAFIIEYVPWTATLIRHPYIEPNPEEIDQDKLDRLRQFPLLKEWHNNLFDGAKKIEWRPYSRLLGDFMLPPYNQQVHLELALTPILCMEKLKHDGGDKNKHLGGLGPDWPHKHSKFVRAWDHRRDYLYTDTESPAIQEMKQRERSNEHFADLGRKTCTYSDHAENLVKLKDNANAIQALNNTGFKNILQLTRPSKQISPLLTVVAKRYSYEEGASDLERETSSRFSECLGLDGTLQCLSKGATIPLKKLWDYIVKLQHIAVLERQVSEHYVREVVLYLISYVVLPNGCDSVSANYMVFLKDISEIRGYAWGEAMLVTLYRSLENYKRDGIALVGNLHFLTAFIKMYVRWTATLIRHPYIEPNLEEINQIS</sequence>
<dbReference type="EMBL" id="AWUE01000692">
    <property type="protein sequence ID" value="OMP14280.1"/>
    <property type="molecule type" value="Genomic_DNA"/>
</dbReference>
<dbReference type="PANTHER" id="PTHR46033">
    <property type="entry name" value="PROTEIN MAIN-LIKE 2"/>
    <property type="match status" value="1"/>
</dbReference>
<evidence type="ECO:0008006" key="3">
    <source>
        <dbReference type="Google" id="ProtNLM"/>
    </source>
</evidence>
<dbReference type="Proteomes" id="UP000187203">
    <property type="component" value="Unassembled WGS sequence"/>
</dbReference>
<protein>
    <recommendedName>
        <fullName evidence="3">Aminotransferase-like plant mobile domain-containing protein</fullName>
    </recommendedName>
</protein>
<evidence type="ECO:0000313" key="2">
    <source>
        <dbReference type="Proteomes" id="UP000187203"/>
    </source>
</evidence>
<evidence type="ECO:0000313" key="1">
    <source>
        <dbReference type="EMBL" id="OMP14280.1"/>
    </source>
</evidence>
<dbReference type="InterPro" id="IPR044824">
    <property type="entry name" value="MAIN-like"/>
</dbReference>
<comment type="caution">
    <text evidence="1">The sequence shown here is derived from an EMBL/GenBank/DDBJ whole genome shotgun (WGS) entry which is preliminary data.</text>
</comment>